<comment type="caution">
    <text evidence="1">The sequence shown here is derived from an EMBL/GenBank/DDBJ whole genome shotgun (WGS) entry which is preliminary data.</text>
</comment>
<evidence type="ECO:0000313" key="2">
    <source>
        <dbReference type="Proteomes" id="UP000051096"/>
    </source>
</evidence>
<proteinExistence type="predicted"/>
<accession>A0A0S8G4C4</accession>
<dbReference type="EMBL" id="LJUO01000208">
    <property type="protein sequence ID" value="KPK67646.1"/>
    <property type="molecule type" value="Genomic_DNA"/>
</dbReference>
<reference evidence="1 2" key="1">
    <citation type="journal article" date="2015" name="Microbiome">
        <title>Genomic resolution of linkages in carbon, nitrogen, and sulfur cycling among widespread estuary sediment bacteria.</title>
        <authorList>
            <person name="Baker B.J."/>
            <person name="Lazar C.S."/>
            <person name="Teske A.P."/>
            <person name="Dick G.J."/>
        </authorList>
    </citation>
    <scope>NUCLEOTIDE SEQUENCE [LARGE SCALE GENOMIC DNA]</scope>
    <source>
        <strain evidence="1">SM23_60</strain>
    </source>
</reference>
<gene>
    <name evidence="1" type="ORF">AMJ87_13040</name>
</gene>
<sequence>MSLATYAGWHFGMTDVRTYCVHARMNGYNMSAVSFGNDVYRENTVSGGASFPVSANLHAGFSITMLNYWVKDYCNRLRYSMTAGFCVQEKNVSIDGWIAHLNSPQFNGFDEIPVVYSLELRYMTEKNISLICSVRGTESELPFYNFGFTYTPTQYILLGLGANTDPVFLEYAAQIRTGRIRLDYGGKTHQYLGLSHFFGLYYTP</sequence>
<evidence type="ECO:0008006" key="3">
    <source>
        <dbReference type="Google" id="ProtNLM"/>
    </source>
</evidence>
<evidence type="ECO:0000313" key="1">
    <source>
        <dbReference type="EMBL" id="KPK67646.1"/>
    </source>
</evidence>
<dbReference type="AlphaFoldDB" id="A0A0S8G4C4"/>
<name>A0A0S8G4C4_UNCW3</name>
<dbReference type="Proteomes" id="UP000051096">
    <property type="component" value="Unassembled WGS sequence"/>
</dbReference>
<organism evidence="1 2">
    <name type="scientific">candidate division WOR_3 bacterium SM23_60</name>
    <dbReference type="NCBI Taxonomy" id="1703780"/>
    <lineage>
        <taxon>Bacteria</taxon>
        <taxon>Bacteria division WOR-3</taxon>
    </lineage>
</organism>
<protein>
    <recommendedName>
        <fullName evidence="3">Outer membrane protein beta-barrel domain-containing protein</fullName>
    </recommendedName>
</protein>